<dbReference type="PROSITE" id="PS50280">
    <property type="entry name" value="SET"/>
    <property type="match status" value="1"/>
</dbReference>
<dbReference type="PANTHER" id="PTHR47420">
    <property type="entry name" value="HISTONE-LYSINE N-METHYLTRANSFERASE ASHR2"/>
    <property type="match status" value="1"/>
</dbReference>
<feature type="domain" description="SET" evidence="2">
    <location>
        <begin position="25"/>
        <end position="290"/>
    </location>
</feature>
<evidence type="ECO:0000313" key="3">
    <source>
        <dbReference type="EMBL" id="RAL38632.1"/>
    </source>
</evidence>
<evidence type="ECO:0000256" key="1">
    <source>
        <dbReference type="SAM" id="MobiDB-lite"/>
    </source>
</evidence>
<dbReference type="Pfam" id="PF00856">
    <property type="entry name" value="SET"/>
    <property type="match status" value="1"/>
</dbReference>
<gene>
    <name evidence="3" type="ORF">DM860_002610</name>
</gene>
<dbReference type="Gene3D" id="6.10.140.2220">
    <property type="match status" value="1"/>
</dbReference>
<accession>A0A328CYU3</accession>
<dbReference type="SMART" id="SM00317">
    <property type="entry name" value="SET"/>
    <property type="match status" value="1"/>
</dbReference>
<feature type="compositionally biased region" description="Acidic residues" evidence="1">
    <location>
        <begin position="344"/>
        <end position="358"/>
    </location>
</feature>
<dbReference type="Gene3D" id="1.10.220.160">
    <property type="match status" value="1"/>
</dbReference>
<evidence type="ECO:0000313" key="4">
    <source>
        <dbReference type="Proteomes" id="UP000249390"/>
    </source>
</evidence>
<dbReference type="PANTHER" id="PTHR47420:SF3">
    <property type="entry name" value="HISTONE-LYSINE N-METHYLTRANSFERASE ASHR2"/>
    <property type="match status" value="1"/>
</dbReference>
<dbReference type="Proteomes" id="UP000249390">
    <property type="component" value="Unassembled WGS sequence"/>
</dbReference>
<organism evidence="3 4">
    <name type="scientific">Cuscuta australis</name>
    <dbReference type="NCBI Taxonomy" id="267555"/>
    <lineage>
        <taxon>Eukaryota</taxon>
        <taxon>Viridiplantae</taxon>
        <taxon>Streptophyta</taxon>
        <taxon>Embryophyta</taxon>
        <taxon>Tracheophyta</taxon>
        <taxon>Spermatophyta</taxon>
        <taxon>Magnoliopsida</taxon>
        <taxon>eudicotyledons</taxon>
        <taxon>Gunneridae</taxon>
        <taxon>Pentapetalae</taxon>
        <taxon>asterids</taxon>
        <taxon>lamiids</taxon>
        <taxon>Solanales</taxon>
        <taxon>Convolvulaceae</taxon>
        <taxon>Cuscuteae</taxon>
        <taxon>Cuscuta</taxon>
        <taxon>Cuscuta subgen. Grammica</taxon>
        <taxon>Cuscuta sect. Cleistogrammica</taxon>
    </lineage>
</organism>
<comment type="caution">
    <text evidence="3">The sequence shown here is derived from an EMBL/GenBank/DDBJ whole genome shotgun (WGS) entry which is preliminary data.</text>
</comment>
<feature type="region of interest" description="Disordered" evidence="1">
    <location>
        <begin position="1"/>
        <end position="23"/>
    </location>
</feature>
<dbReference type="InterPro" id="IPR046341">
    <property type="entry name" value="SET_dom_sf"/>
</dbReference>
<protein>
    <recommendedName>
        <fullName evidence="2">SET domain-containing protein</fullName>
    </recommendedName>
</protein>
<dbReference type="AlphaFoldDB" id="A0A328CYU3"/>
<dbReference type="InterPro" id="IPR001214">
    <property type="entry name" value="SET_dom"/>
</dbReference>
<dbReference type="InterPro" id="IPR044238">
    <property type="entry name" value="ASHR2-like"/>
</dbReference>
<name>A0A328CYU3_9ASTE</name>
<proteinExistence type="predicted"/>
<dbReference type="Gene3D" id="2.170.270.10">
    <property type="entry name" value="SET domain"/>
    <property type="match status" value="1"/>
</dbReference>
<reference evidence="3 4" key="1">
    <citation type="submission" date="2018-06" db="EMBL/GenBank/DDBJ databases">
        <title>The Genome of Cuscuta australis (Dodder) Provides Insight into the Evolution of Plant Parasitism.</title>
        <authorList>
            <person name="Liu H."/>
        </authorList>
    </citation>
    <scope>NUCLEOTIDE SEQUENCE [LARGE SCALE GENOMIC DNA]</scope>
    <source>
        <strain evidence="4">cv. Yunnan</strain>
        <tissue evidence="3">Vines</tissue>
    </source>
</reference>
<dbReference type="SUPFAM" id="SSF82199">
    <property type="entry name" value="SET domain"/>
    <property type="match status" value="1"/>
</dbReference>
<evidence type="ECO:0000259" key="2">
    <source>
        <dbReference type="PROSITE" id="PS50280"/>
    </source>
</evidence>
<dbReference type="EMBL" id="NQVE01000209">
    <property type="protein sequence ID" value="RAL38632.1"/>
    <property type="molecule type" value="Genomic_DNA"/>
</dbReference>
<keyword evidence="4" id="KW-1185">Reference proteome</keyword>
<feature type="compositionally biased region" description="Acidic residues" evidence="1">
    <location>
        <begin position="322"/>
        <end position="333"/>
    </location>
</feature>
<dbReference type="CDD" id="cd20071">
    <property type="entry name" value="SET_SMYD"/>
    <property type="match status" value="1"/>
</dbReference>
<feature type="region of interest" description="Disordered" evidence="1">
    <location>
        <begin position="322"/>
        <end position="358"/>
    </location>
</feature>
<sequence length="411" mass="44958">MVTGASSPANMAGIDTVSPASSPAPKLSVIEIEGKGRSIVASAPLRAGEIVLRDSPLLLYSAFPFFPASGPHHRSNNVYCSNCFREIASLPLPPSCPACSAAFCSSGCQSVAGSSSHYPWICQSLRRLRDCSSSPLVAQSHERQVLSRYLLAAYNLASISPPDFRILLSLQGNPSSIPADDARFLHSLMSSLCPSPAPEFGFSMELTATLLAIDSINGFGLMEPFHPEKDRSVRAFGIYPRASFFNHNCLPNACRFDYIDADLNSRTNTDFIVRALHDITEGWEVCLSYFPVNFKYSERQRRLKEEYGFVCNCDRCNVEANWDDDDDEGEEEAEKMSGNGSGMSEDEEEAMEEEDMEGEVVGDFPHAFFFVRFMCSRDNCGGTLAPLPPSDASPSTLMECNVCGNVSTEES</sequence>